<protein>
    <submittedName>
        <fullName evidence="1">Uncharacterized protein</fullName>
    </submittedName>
</protein>
<proteinExistence type="predicted"/>
<sequence>MIFYDTRSIAYVLAMGNIPVKEGGLRLFGELDINDWAVFERIMNSDRDKKLPSCVVLLKSLKKVMPYVTKGVHRIPDNVKTDYNRLNISISIGDQIGRLPFEKFDEKFIEKKLKWTERSEIADEFIKFAMDLYQVVLYIDDEDIKAAAVYSILSWIIFLEQTRDNRYEKPVFNKDKENKQMILKCKEYGINPILIRRSNE</sequence>
<dbReference type="EMBL" id="BARW01006569">
    <property type="protein sequence ID" value="GAI77739.1"/>
    <property type="molecule type" value="Genomic_DNA"/>
</dbReference>
<organism evidence="1">
    <name type="scientific">marine sediment metagenome</name>
    <dbReference type="NCBI Taxonomy" id="412755"/>
    <lineage>
        <taxon>unclassified sequences</taxon>
        <taxon>metagenomes</taxon>
        <taxon>ecological metagenomes</taxon>
    </lineage>
</organism>
<accession>X1TCH0</accession>
<dbReference type="AlphaFoldDB" id="X1TCH0"/>
<comment type="caution">
    <text evidence="1">The sequence shown here is derived from an EMBL/GenBank/DDBJ whole genome shotgun (WGS) entry which is preliminary data.</text>
</comment>
<evidence type="ECO:0000313" key="1">
    <source>
        <dbReference type="EMBL" id="GAI77739.1"/>
    </source>
</evidence>
<gene>
    <name evidence="1" type="ORF">S12H4_13800</name>
</gene>
<name>X1TCH0_9ZZZZ</name>
<reference evidence="1" key="1">
    <citation type="journal article" date="2014" name="Front. Microbiol.">
        <title>High frequency of phylogenetically diverse reductive dehalogenase-homologous genes in deep subseafloor sedimentary metagenomes.</title>
        <authorList>
            <person name="Kawai M."/>
            <person name="Futagami T."/>
            <person name="Toyoda A."/>
            <person name="Takaki Y."/>
            <person name="Nishi S."/>
            <person name="Hori S."/>
            <person name="Arai W."/>
            <person name="Tsubouchi T."/>
            <person name="Morono Y."/>
            <person name="Uchiyama I."/>
            <person name="Ito T."/>
            <person name="Fujiyama A."/>
            <person name="Inagaki F."/>
            <person name="Takami H."/>
        </authorList>
    </citation>
    <scope>NUCLEOTIDE SEQUENCE</scope>
    <source>
        <strain evidence="1">Expedition CK06-06</strain>
    </source>
</reference>